<proteinExistence type="predicted"/>
<organism evidence="2 3">
    <name type="scientific">Eragrostis curvula</name>
    <name type="common">weeping love grass</name>
    <dbReference type="NCBI Taxonomy" id="38414"/>
    <lineage>
        <taxon>Eukaryota</taxon>
        <taxon>Viridiplantae</taxon>
        <taxon>Streptophyta</taxon>
        <taxon>Embryophyta</taxon>
        <taxon>Tracheophyta</taxon>
        <taxon>Spermatophyta</taxon>
        <taxon>Magnoliopsida</taxon>
        <taxon>Liliopsida</taxon>
        <taxon>Poales</taxon>
        <taxon>Poaceae</taxon>
        <taxon>PACMAD clade</taxon>
        <taxon>Chloridoideae</taxon>
        <taxon>Eragrostideae</taxon>
        <taxon>Eragrostidinae</taxon>
        <taxon>Eragrostis</taxon>
    </lineage>
</organism>
<evidence type="ECO:0000313" key="3">
    <source>
        <dbReference type="Proteomes" id="UP000324897"/>
    </source>
</evidence>
<feature type="region of interest" description="Disordered" evidence="1">
    <location>
        <begin position="38"/>
        <end position="90"/>
    </location>
</feature>
<sequence length="195" mass="21708">MMVVGAAGRTAPALDDSSSMPMRCCRRKALGRHGAQTTFTSHAGKRINSTRSPRRTLRCQAARGSSSHQATQRRHTRNSKSTSTPSSAVHVQQHIDPVLLYVYAKLTVAGSSPAGTRRRTRQEARATTMAMSMPVTMGAAHPHARAVIRHRREASQDAIEIAVKHKTTTPPKPTSDHQRAMYERRRWWQLPSLFH</sequence>
<accession>A0A5J9SE58</accession>
<protein>
    <submittedName>
        <fullName evidence="2">Uncharacterized protein</fullName>
    </submittedName>
</protein>
<dbReference type="Gramene" id="TVT97036">
    <property type="protein sequence ID" value="TVT97036"/>
    <property type="gene ID" value="EJB05_57746"/>
</dbReference>
<dbReference type="AlphaFoldDB" id="A0A5J9SE58"/>
<dbReference type="EMBL" id="RWGY01001096">
    <property type="protein sequence ID" value="TVT97036.1"/>
    <property type="molecule type" value="Genomic_DNA"/>
</dbReference>
<evidence type="ECO:0000256" key="1">
    <source>
        <dbReference type="SAM" id="MobiDB-lite"/>
    </source>
</evidence>
<feature type="compositionally biased region" description="Polar residues" evidence="1">
    <location>
        <begin position="38"/>
        <end position="51"/>
    </location>
</feature>
<keyword evidence="3" id="KW-1185">Reference proteome</keyword>
<reference evidence="2 3" key="1">
    <citation type="journal article" date="2019" name="Sci. Rep.">
        <title>A high-quality genome of Eragrostis curvula grass provides insights into Poaceae evolution and supports new strategies to enhance forage quality.</title>
        <authorList>
            <person name="Carballo J."/>
            <person name="Santos B.A.C.M."/>
            <person name="Zappacosta D."/>
            <person name="Garbus I."/>
            <person name="Selva J.P."/>
            <person name="Gallo C.A."/>
            <person name="Diaz A."/>
            <person name="Albertini E."/>
            <person name="Caccamo M."/>
            <person name="Echenique V."/>
        </authorList>
    </citation>
    <scope>NUCLEOTIDE SEQUENCE [LARGE SCALE GENOMIC DNA]</scope>
    <source>
        <strain evidence="3">cv. Victoria</strain>
        <tissue evidence="2">Leaf</tissue>
    </source>
</reference>
<feature type="non-terminal residue" evidence="2">
    <location>
        <position position="1"/>
    </location>
</feature>
<feature type="compositionally biased region" description="Polar residues" evidence="1">
    <location>
        <begin position="79"/>
        <end position="90"/>
    </location>
</feature>
<gene>
    <name evidence="2" type="ORF">EJB05_57746</name>
</gene>
<comment type="caution">
    <text evidence="2">The sequence shown here is derived from an EMBL/GenBank/DDBJ whole genome shotgun (WGS) entry which is preliminary data.</text>
</comment>
<dbReference type="Proteomes" id="UP000324897">
    <property type="component" value="Unassembled WGS sequence"/>
</dbReference>
<name>A0A5J9SE58_9POAL</name>
<evidence type="ECO:0000313" key="2">
    <source>
        <dbReference type="EMBL" id="TVT97036.1"/>
    </source>
</evidence>
<feature type="region of interest" description="Disordered" evidence="1">
    <location>
        <begin position="1"/>
        <end position="20"/>
    </location>
</feature>